<name>A0ABN9PZA2_9DINO</name>
<reference evidence="1" key="1">
    <citation type="submission" date="2023-10" db="EMBL/GenBank/DDBJ databases">
        <authorList>
            <person name="Chen Y."/>
            <person name="Shah S."/>
            <person name="Dougan E. K."/>
            <person name="Thang M."/>
            <person name="Chan C."/>
        </authorList>
    </citation>
    <scope>NUCLEOTIDE SEQUENCE [LARGE SCALE GENOMIC DNA]</scope>
</reference>
<keyword evidence="2" id="KW-1185">Reference proteome</keyword>
<dbReference type="EMBL" id="CAUYUJ010001991">
    <property type="protein sequence ID" value="CAK0798649.1"/>
    <property type="molecule type" value="Genomic_DNA"/>
</dbReference>
<sequence>MSEGYRNQTRNCILQKDDVGRAKRSTYDLPDDNHAFGRAEQPDMEGAGEVTMNWAAHVPSSKQGPDQRDFLRINKKAAGSKVTSARDLREFTKMNDIKVAPTGPSGVLPKIIPSDVIPSFAYGVKARPSTPIHQVLNGDYEAAENNRLEALYRQREDALEARQKKHKVQMTKSAKAQIENARALKTAEGAPDPPAPFKMNKYKNVSSKLNLAPLGKSASTPAL</sequence>
<dbReference type="PANTHER" id="PTHR28617">
    <property type="entry name" value="CILIA- AND FLAGELLA-ASSOCIATED PROTEIN 77"/>
    <property type="match status" value="1"/>
</dbReference>
<organism evidence="1 2">
    <name type="scientific">Prorocentrum cordatum</name>
    <dbReference type="NCBI Taxonomy" id="2364126"/>
    <lineage>
        <taxon>Eukaryota</taxon>
        <taxon>Sar</taxon>
        <taxon>Alveolata</taxon>
        <taxon>Dinophyceae</taxon>
        <taxon>Prorocentrales</taxon>
        <taxon>Prorocentraceae</taxon>
        <taxon>Prorocentrum</taxon>
    </lineage>
</organism>
<dbReference type="PANTHER" id="PTHR28617:SF1">
    <property type="entry name" value="CILIA- AND FLAGELLA-ASSOCIATED PROTEIN 77"/>
    <property type="match status" value="1"/>
</dbReference>
<dbReference type="Pfam" id="PF14825">
    <property type="entry name" value="CFAP77"/>
    <property type="match status" value="1"/>
</dbReference>
<comment type="caution">
    <text evidence="1">The sequence shown here is derived from an EMBL/GenBank/DDBJ whole genome shotgun (WGS) entry which is preliminary data.</text>
</comment>
<protein>
    <submittedName>
        <fullName evidence="1">Uncharacterized protein</fullName>
    </submittedName>
</protein>
<accession>A0ABN9PZA2</accession>
<proteinExistence type="predicted"/>
<dbReference type="InterPro" id="IPR029147">
    <property type="entry name" value="CFAP77"/>
</dbReference>
<evidence type="ECO:0000313" key="1">
    <source>
        <dbReference type="EMBL" id="CAK0798649.1"/>
    </source>
</evidence>
<evidence type="ECO:0000313" key="2">
    <source>
        <dbReference type="Proteomes" id="UP001189429"/>
    </source>
</evidence>
<gene>
    <name evidence="1" type="ORF">PCOR1329_LOCUS7342</name>
</gene>
<dbReference type="Proteomes" id="UP001189429">
    <property type="component" value="Unassembled WGS sequence"/>
</dbReference>